<comment type="similarity">
    <text evidence="5 7">Belongs to the NusG family.</text>
</comment>
<dbReference type="AlphaFoldDB" id="A0A1W9NXU0"/>
<dbReference type="NCBIfam" id="TIGR00922">
    <property type="entry name" value="nusG"/>
    <property type="match status" value="1"/>
</dbReference>
<dbReference type="SUPFAM" id="SSF82679">
    <property type="entry name" value="N-utilization substance G protein NusG, N-terminal domain"/>
    <property type="match status" value="1"/>
</dbReference>
<sequence>MADSVDNKITKKPKDNPAASGYKWYVIHTYSGHEQKVKNNLQKRLSSFNMEDKIKEILIPTQEKIEFHGGEKKQVAERVYPGYVLVLMKLNDETWTVVRKTPGVTGFVGRGSKPSPLSPGEIQNIKKMAKQKAPVYKTKFSVGEAIKIIDGAFTDFVGTVDQINEEQGKMTVLISIFGRETPVEIEFNQASKI</sequence>
<feature type="domain" description="KOW" evidence="9">
    <location>
        <begin position="139"/>
        <end position="166"/>
    </location>
</feature>
<gene>
    <name evidence="5" type="primary">nusG</name>
    <name evidence="10" type="ORF">B5M47_02750</name>
</gene>
<evidence type="ECO:0000256" key="6">
    <source>
        <dbReference type="NCBIfam" id="TIGR00922"/>
    </source>
</evidence>
<dbReference type="HAMAP" id="MF_00948">
    <property type="entry name" value="NusG"/>
    <property type="match status" value="1"/>
</dbReference>
<dbReference type="SUPFAM" id="SSF50104">
    <property type="entry name" value="Translation proteins SH3-like domain"/>
    <property type="match status" value="1"/>
</dbReference>
<dbReference type="Gene3D" id="2.30.30.30">
    <property type="match status" value="1"/>
</dbReference>
<dbReference type="SMART" id="SM00738">
    <property type="entry name" value="NGN"/>
    <property type="match status" value="1"/>
</dbReference>
<accession>A0A1W9NXU0</accession>
<dbReference type="PANTHER" id="PTHR30265:SF2">
    <property type="entry name" value="TRANSCRIPTION TERMINATION_ANTITERMINATION PROTEIN NUSG"/>
    <property type="match status" value="1"/>
</dbReference>
<dbReference type="GO" id="GO:0031564">
    <property type="term" value="P:transcription antitermination"/>
    <property type="evidence" value="ECO:0007669"/>
    <property type="project" value="UniProtKB-UniRule"/>
</dbReference>
<dbReference type="InterPro" id="IPR043425">
    <property type="entry name" value="NusG-like"/>
</dbReference>
<dbReference type="InterPro" id="IPR006645">
    <property type="entry name" value="NGN-like_dom"/>
</dbReference>
<evidence type="ECO:0000313" key="10">
    <source>
        <dbReference type="EMBL" id="OQX50889.1"/>
    </source>
</evidence>
<evidence type="ECO:0000256" key="5">
    <source>
        <dbReference type="HAMAP-Rule" id="MF_00948"/>
    </source>
</evidence>
<feature type="domain" description="NusG-like N-terminal" evidence="8">
    <location>
        <begin position="21"/>
        <end position="129"/>
    </location>
</feature>
<dbReference type="STRING" id="1968527.B5M47_02750"/>
<evidence type="ECO:0000256" key="4">
    <source>
        <dbReference type="ARBA" id="ARBA00023163"/>
    </source>
</evidence>
<dbReference type="FunFam" id="3.30.70.940:FF:000002">
    <property type="entry name" value="Transcription termination/antitermination protein NusG"/>
    <property type="match status" value="1"/>
</dbReference>
<dbReference type="InterPro" id="IPR008991">
    <property type="entry name" value="Translation_prot_SH3-like_sf"/>
</dbReference>
<keyword evidence="3 5" id="KW-0805">Transcription regulation</keyword>
<reference evidence="11" key="1">
    <citation type="submission" date="2017-03" db="EMBL/GenBank/DDBJ databases">
        <title>Novel pathways for hydrocarbon cycling and metabolic interdependencies in hydrothermal sediment communities.</title>
        <authorList>
            <person name="Dombrowski N."/>
            <person name="Seitz K."/>
            <person name="Teske A."/>
            <person name="Baker B."/>
        </authorList>
    </citation>
    <scope>NUCLEOTIDE SEQUENCE [LARGE SCALE GENOMIC DNA]</scope>
</reference>
<dbReference type="FunFam" id="2.30.30.30:FF:000002">
    <property type="entry name" value="Transcription termination/antitermination factor NusG"/>
    <property type="match status" value="1"/>
</dbReference>
<dbReference type="PROSITE" id="PS01014">
    <property type="entry name" value="NUSG"/>
    <property type="match status" value="1"/>
</dbReference>
<evidence type="ECO:0000313" key="11">
    <source>
        <dbReference type="Proteomes" id="UP000192520"/>
    </source>
</evidence>
<dbReference type="InterPro" id="IPR015869">
    <property type="entry name" value="Transcrpt_antiterm_NusG_bac_CS"/>
</dbReference>
<evidence type="ECO:0000256" key="2">
    <source>
        <dbReference type="ARBA" id="ARBA00022814"/>
    </source>
</evidence>
<dbReference type="Gene3D" id="3.30.70.940">
    <property type="entry name" value="NusG, N-terminal domain"/>
    <property type="match status" value="1"/>
</dbReference>
<dbReference type="PANTHER" id="PTHR30265">
    <property type="entry name" value="RHO-INTERACTING TRANSCRIPTION TERMINATION FACTOR NUSG"/>
    <property type="match status" value="1"/>
</dbReference>
<dbReference type="InterPro" id="IPR005824">
    <property type="entry name" value="KOW"/>
</dbReference>
<evidence type="ECO:0000256" key="7">
    <source>
        <dbReference type="RuleBase" id="RU000538"/>
    </source>
</evidence>
<evidence type="ECO:0000259" key="8">
    <source>
        <dbReference type="SMART" id="SM00738"/>
    </source>
</evidence>
<keyword evidence="1 5" id="KW-0806">Transcription termination</keyword>
<proteinExistence type="inferred from homology"/>
<dbReference type="GO" id="GO:0032784">
    <property type="term" value="P:regulation of DNA-templated transcription elongation"/>
    <property type="evidence" value="ECO:0007669"/>
    <property type="project" value="InterPro"/>
</dbReference>
<dbReference type="GO" id="GO:0006353">
    <property type="term" value="P:DNA-templated transcription termination"/>
    <property type="evidence" value="ECO:0007669"/>
    <property type="project" value="UniProtKB-UniRule"/>
</dbReference>
<dbReference type="Pfam" id="PF02357">
    <property type="entry name" value="NusG"/>
    <property type="match status" value="1"/>
</dbReference>
<keyword evidence="2 5" id="KW-0889">Transcription antitermination</keyword>
<evidence type="ECO:0000259" key="9">
    <source>
        <dbReference type="SMART" id="SM00739"/>
    </source>
</evidence>
<dbReference type="PRINTS" id="PR00338">
    <property type="entry name" value="NUSGTNSCPFCT"/>
</dbReference>
<dbReference type="GO" id="GO:0006354">
    <property type="term" value="P:DNA-templated transcription elongation"/>
    <property type="evidence" value="ECO:0007669"/>
    <property type="project" value="UniProtKB-UniRule"/>
</dbReference>
<dbReference type="InterPro" id="IPR036735">
    <property type="entry name" value="NGN_dom_sf"/>
</dbReference>
<name>A0A1W9NXU0_UNCC3</name>
<protein>
    <recommendedName>
        <fullName evidence="5 6">Transcription termination/antitermination protein NusG</fullName>
    </recommendedName>
</protein>
<dbReference type="InterPro" id="IPR047050">
    <property type="entry name" value="NGN"/>
</dbReference>
<dbReference type="CDD" id="cd06091">
    <property type="entry name" value="KOW_NusG"/>
    <property type="match status" value="1"/>
</dbReference>
<dbReference type="SMART" id="SM00739">
    <property type="entry name" value="KOW"/>
    <property type="match status" value="1"/>
</dbReference>
<dbReference type="GO" id="GO:0005829">
    <property type="term" value="C:cytosol"/>
    <property type="evidence" value="ECO:0007669"/>
    <property type="project" value="TreeGrafter"/>
</dbReference>
<dbReference type="CDD" id="cd09891">
    <property type="entry name" value="NGN_Bact_1"/>
    <property type="match status" value="1"/>
</dbReference>
<dbReference type="InterPro" id="IPR001062">
    <property type="entry name" value="Transcrpt_antiterm_NusG"/>
</dbReference>
<evidence type="ECO:0000256" key="1">
    <source>
        <dbReference type="ARBA" id="ARBA00022472"/>
    </source>
</evidence>
<comment type="caution">
    <text evidence="10">The sequence shown here is derived from an EMBL/GenBank/DDBJ whole genome shotgun (WGS) entry which is preliminary data.</text>
</comment>
<dbReference type="InterPro" id="IPR014722">
    <property type="entry name" value="Rib_uL2_dom2"/>
</dbReference>
<comment type="function">
    <text evidence="5 7">Participates in transcription elongation, termination and antitermination.</text>
</comment>
<dbReference type="Proteomes" id="UP000192520">
    <property type="component" value="Unassembled WGS sequence"/>
</dbReference>
<keyword evidence="4 5" id="KW-0804">Transcription</keyword>
<organism evidence="10 11">
    <name type="scientific">candidate division CPR3 bacterium 4484_211</name>
    <dbReference type="NCBI Taxonomy" id="1968527"/>
    <lineage>
        <taxon>Bacteria</taxon>
        <taxon>Bacteria division CPR3</taxon>
    </lineage>
</organism>
<dbReference type="EMBL" id="MZGJ01000015">
    <property type="protein sequence ID" value="OQX50889.1"/>
    <property type="molecule type" value="Genomic_DNA"/>
</dbReference>
<evidence type="ECO:0000256" key="3">
    <source>
        <dbReference type="ARBA" id="ARBA00023015"/>
    </source>
</evidence>